<dbReference type="PANTHER" id="PTHR15751:SF12">
    <property type="entry name" value="TRAFFICKING KINESIN-BINDING PROTEIN MILT"/>
    <property type="match status" value="1"/>
</dbReference>
<feature type="compositionally biased region" description="Polar residues" evidence="5">
    <location>
        <begin position="678"/>
        <end position="689"/>
    </location>
</feature>
<feature type="compositionally biased region" description="Low complexity" evidence="5">
    <location>
        <begin position="1128"/>
        <end position="1141"/>
    </location>
</feature>
<evidence type="ECO:0000313" key="8">
    <source>
        <dbReference type="WBParaSite" id="SMTH1_40360.1"/>
    </source>
</evidence>
<dbReference type="SMART" id="SM01424">
    <property type="entry name" value="HAP1_N"/>
    <property type="match status" value="1"/>
</dbReference>
<organism evidence="7 8">
    <name type="scientific">Schistosoma mattheei</name>
    <dbReference type="NCBI Taxonomy" id="31246"/>
    <lineage>
        <taxon>Eukaryota</taxon>
        <taxon>Metazoa</taxon>
        <taxon>Spiralia</taxon>
        <taxon>Lophotrochozoa</taxon>
        <taxon>Platyhelminthes</taxon>
        <taxon>Trematoda</taxon>
        <taxon>Digenea</taxon>
        <taxon>Strigeidida</taxon>
        <taxon>Schistosomatoidea</taxon>
        <taxon>Schistosomatidae</taxon>
        <taxon>Schistosoma</taxon>
    </lineage>
</organism>
<dbReference type="Pfam" id="PF04849">
    <property type="entry name" value="HAP1_N"/>
    <property type="match status" value="1"/>
</dbReference>
<dbReference type="GO" id="GO:0005739">
    <property type="term" value="C:mitochondrion"/>
    <property type="evidence" value="ECO:0007669"/>
    <property type="project" value="UniProtKB-SubCell"/>
</dbReference>
<name>A0AA85B8T2_9TREM</name>
<evidence type="ECO:0000256" key="4">
    <source>
        <dbReference type="SAM" id="Coils"/>
    </source>
</evidence>
<dbReference type="GO" id="GO:0048311">
    <property type="term" value="P:mitochondrion distribution"/>
    <property type="evidence" value="ECO:0007669"/>
    <property type="project" value="TreeGrafter"/>
</dbReference>
<dbReference type="WBParaSite" id="SMTH1_40360.1">
    <property type="protein sequence ID" value="SMTH1_40360.1"/>
    <property type="gene ID" value="SMTH1_40360"/>
</dbReference>
<keyword evidence="3" id="KW-0496">Mitochondrion</keyword>
<evidence type="ECO:0000256" key="3">
    <source>
        <dbReference type="ARBA" id="ARBA00023128"/>
    </source>
</evidence>
<dbReference type="GO" id="GO:0006605">
    <property type="term" value="P:protein targeting"/>
    <property type="evidence" value="ECO:0007669"/>
    <property type="project" value="TreeGrafter"/>
</dbReference>
<evidence type="ECO:0000256" key="2">
    <source>
        <dbReference type="ARBA" id="ARBA00023054"/>
    </source>
</evidence>
<evidence type="ECO:0000259" key="6">
    <source>
        <dbReference type="SMART" id="SM01424"/>
    </source>
</evidence>
<dbReference type="InterPro" id="IPR051946">
    <property type="entry name" value="Intracell_Traff-Reg"/>
</dbReference>
<dbReference type="GO" id="GO:0047496">
    <property type="term" value="P:vesicle transport along microtubule"/>
    <property type="evidence" value="ECO:0007669"/>
    <property type="project" value="TreeGrafter"/>
</dbReference>
<dbReference type="AlphaFoldDB" id="A0AA85B8T2"/>
<evidence type="ECO:0000313" key="7">
    <source>
        <dbReference type="Proteomes" id="UP000050791"/>
    </source>
</evidence>
<protein>
    <recommendedName>
        <fullName evidence="6">HAP1 N-terminal domain-containing protein</fullName>
    </recommendedName>
</protein>
<proteinExistence type="predicted"/>
<feature type="compositionally biased region" description="Polar residues" evidence="5">
    <location>
        <begin position="1084"/>
        <end position="1127"/>
    </location>
</feature>
<evidence type="ECO:0000256" key="1">
    <source>
        <dbReference type="ARBA" id="ARBA00004173"/>
    </source>
</evidence>
<sequence length="1148" mass="127218">MSFKCLTYKAREFLWFRYLRHRDARGSQTSLEHLLMDNTNCSDVQLCQDVDNQLQICLTEELKSLHSYSETPPNNPHYSPQLNAVSHPAHTVSNQISVIGSKDQTSNSTVVQDDNFVADIELISLTSQRQSIPRYRLRVDPCTAFLGYRNKDFRSARRITRDFSSKYPLPKSSELTTIGYISSYTTNTLNRTTELNSEEDHSEGEDENDDTLSLTTEQIESTLDYFILCGLRVSQMAQTYEDLDAITQLLEEKQTDLELAAKIGKNLLAKNHDLQSRLLETEKNLNARDEVISQLNHNLSVKDNLLRIFLRDSDQITDINDDEVSVLSSGRASPVRSQQGLSSSAGGGDGFSLSSVNFAQLHKKLEDLEEENNLLRQERNRLSTTADQLDEHEAALVRDCARQLITANIHIRNLSDELAKKSDAFMNQQSEITRLLTRGLDLENRVKQLTAENEMLIGRLKETQISQSLLTSELKNSRDKYDECLTLYNEARSEIRALRKRSRRGYYRPNSLISSSSVVNTAVLPSLPPSYLSGAALTPQSDPDPMHYCHHSSLSAHQLASDGSTSSLDMLTTQNPSSDHMETSLAADLVHARMKEHAKDNIKHLFRAMDQVRHTRTLSNGPTPTPTATTTINSNNDDNCSHNIILIESGLEDTVSSSGFVSGSEPSDNPHKQKFVRSEQTSNSGSPYSTRPFIPDFISPIHLADADRSKSNVVNYRLHQSTNPNYLLESEKRHSWLGCDVTSNLSDKGYYSIPDSGLNFQNSFDDSLLSCDPNVVCTSKSYCKLPQRLKLIKPLDGSNVLQHWQHLATPSFTRALFEAPLPGVQSRAGVSDSTNTNCSTIANTTDSRQRPVSVGSSPCISTSSEISLKCSNLTAHSPPDLPQGQPSMRFVQESLEKCTNLNRFGFNSSTYLLNNQLRARSLDHLVTGSPFLSYSDKNSNNDYKSIQFNQAFDHVKSDESASSYLTSFSLTSLVSAILPFTTAVLPSSVVSSSDPKGVTINNKLIKANTRLSESTHLRPKCPSSSTAVTGLQGLLDVNKEDADSSKSLLHRASTSKSIDRSALSPNSNVPNSIALPNPQPPTLISPSVNRTAISHSRPVRTSNLTEITEESGSPPKSENGQKSLISSENQQQPPSEVVVVSERSKNSE</sequence>
<reference evidence="8" key="1">
    <citation type="submission" date="2023-11" db="UniProtKB">
        <authorList>
            <consortium name="WormBaseParasite"/>
        </authorList>
    </citation>
    <scope>IDENTIFICATION</scope>
</reference>
<dbReference type="GO" id="GO:0031410">
    <property type="term" value="C:cytoplasmic vesicle"/>
    <property type="evidence" value="ECO:0007669"/>
    <property type="project" value="TreeGrafter"/>
</dbReference>
<dbReference type="InterPro" id="IPR006933">
    <property type="entry name" value="HAP1_N"/>
</dbReference>
<feature type="domain" description="HAP1 N-terminal" evidence="6">
    <location>
        <begin position="129"/>
        <end position="501"/>
    </location>
</feature>
<dbReference type="Proteomes" id="UP000050791">
    <property type="component" value="Unassembled WGS sequence"/>
</dbReference>
<feature type="region of interest" description="Disordered" evidence="5">
    <location>
        <begin position="559"/>
        <end position="579"/>
    </location>
</feature>
<feature type="compositionally biased region" description="Polar residues" evidence="5">
    <location>
        <begin position="562"/>
        <end position="578"/>
    </location>
</feature>
<feature type="region of interest" description="Disordered" evidence="5">
    <location>
        <begin position="616"/>
        <end position="638"/>
    </location>
</feature>
<dbReference type="PANTHER" id="PTHR15751">
    <property type="entry name" value="TRAFFICKING KINESIN-BINDING PROTEIN"/>
    <property type="match status" value="1"/>
</dbReference>
<accession>A0AA85B8T2</accession>
<comment type="subcellular location">
    <subcellularLocation>
        <location evidence="1">Mitochondrion</location>
    </subcellularLocation>
</comment>
<feature type="region of interest" description="Disordered" evidence="5">
    <location>
        <begin position="656"/>
        <end position="689"/>
    </location>
</feature>
<dbReference type="GO" id="GO:0017022">
    <property type="term" value="F:myosin binding"/>
    <property type="evidence" value="ECO:0007669"/>
    <property type="project" value="TreeGrafter"/>
</dbReference>
<evidence type="ECO:0000256" key="5">
    <source>
        <dbReference type="SAM" id="MobiDB-lite"/>
    </source>
</evidence>
<feature type="region of interest" description="Disordered" evidence="5">
    <location>
        <begin position="1042"/>
        <end position="1148"/>
    </location>
</feature>
<feature type="region of interest" description="Disordered" evidence="5">
    <location>
        <begin position="328"/>
        <end position="348"/>
    </location>
</feature>
<keyword evidence="2 4" id="KW-0175">Coiled coil</keyword>
<feature type="coiled-coil region" evidence="4">
    <location>
        <begin position="358"/>
        <end position="395"/>
    </location>
</feature>